<evidence type="ECO:0000313" key="7">
    <source>
        <dbReference type="EMBL" id="OXA59035.1"/>
    </source>
</evidence>
<dbReference type="EMBL" id="LNIX01000002">
    <property type="protein sequence ID" value="OXA59035.1"/>
    <property type="molecule type" value="Genomic_DNA"/>
</dbReference>
<evidence type="ECO:0000313" key="8">
    <source>
        <dbReference type="Proteomes" id="UP000198287"/>
    </source>
</evidence>
<dbReference type="FunFam" id="3.30.710.10:FF:000038">
    <property type="entry name" value="BTB/POZ domain-containing protein KCTD3 isoform X1"/>
    <property type="match status" value="1"/>
</dbReference>
<accession>A0A226EMX6</accession>
<dbReference type="PANTHER" id="PTHR15859">
    <property type="entry name" value="SETA BINDING PROTEIN 1"/>
    <property type="match status" value="1"/>
</dbReference>
<gene>
    <name evidence="7" type="ORF">Fcan01_05262</name>
</gene>
<dbReference type="SUPFAM" id="SSF54695">
    <property type="entry name" value="POZ domain"/>
    <property type="match status" value="1"/>
</dbReference>
<dbReference type="AlphaFoldDB" id="A0A226EMX6"/>
<dbReference type="InterPro" id="IPR011333">
    <property type="entry name" value="SKP1/BTB/POZ_sf"/>
</dbReference>
<evidence type="ECO:0000256" key="5">
    <source>
        <dbReference type="SAM" id="MobiDB-lite"/>
    </source>
</evidence>
<dbReference type="GO" id="GO:0051260">
    <property type="term" value="P:protein homooligomerization"/>
    <property type="evidence" value="ECO:0007669"/>
    <property type="project" value="InterPro"/>
</dbReference>
<dbReference type="Gene3D" id="3.30.710.10">
    <property type="entry name" value="Potassium Channel Kv1.1, Chain A"/>
    <property type="match status" value="1"/>
</dbReference>
<comment type="caution">
    <text evidence="7">The sequence shown here is derived from an EMBL/GenBank/DDBJ whole genome shotgun (WGS) entry which is preliminary data.</text>
</comment>
<feature type="compositionally biased region" description="Low complexity" evidence="5">
    <location>
        <begin position="185"/>
        <end position="195"/>
    </location>
</feature>
<feature type="region of interest" description="Disordered" evidence="5">
    <location>
        <begin position="135"/>
        <end position="250"/>
    </location>
</feature>
<evidence type="ECO:0000256" key="3">
    <source>
        <dbReference type="ARBA" id="ARBA00022574"/>
    </source>
</evidence>
<evidence type="ECO:0000256" key="4">
    <source>
        <dbReference type="ARBA" id="ARBA00022737"/>
    </source>
</evidence>
<evidence type="ECO:0000256" key="1">
    <source>
        <dbReference type="ARBA" id="ARBA00009572"/>
    </source>
</evidence>
<evidence type="ECO:0000256" key="2">
    <source>
        <dbReference type="ARBA" id="ARBA00022553"/>
    </source>
</evidence>
<evidence type="ECO:0000259" key="6">
    <source>
        <dbReference type="PROSITE" id="PS50097"/>
    </source>
</evidence>
<reference evidence="7 8" key="1">
    <citation type="submission" date="2015-12" db="EMBL/GenBank/DDBJ databases">
        <title>The genome of Folsomia candida.</title>
        <authorList>
            <person name="Faddeeva A."/>
            <person name="Derks M.F."/>
            <person name="Anvar Y."/>
            <person name="Smit S."/>
            <person name="Van Straalen N."/>
            <person name="Roelofs D."/>
        </authorList>
    </citation>
    <scope>NUCLEOTIDE SEQUENCE [LARGE SCALE GENOMIC DNA]</scope>
    <source>
        <strain evidence="7 8">VU population</strain>
        <tissue evidence="7">Whole body</tissue>
    </source>
</reference>
<keyword evidence="2" id="KW-0597">Phosphoprotein</keyword>
<proteinExistence type="inferred from homology"/>
<dbReference type="PANTHER" id="PTHR15859:SF1">
    <property type="entry name" value="BTB DOMAIN-CONTAINING PROTEIN"/>
    <property type="match status" value="1"/>
</dbReference>
<keyword evidence="4" id="KW-0677">Repeat</keyword>
<feature type="domain" description="BTB" evidence="6">
    <location>
        <begin position="6"/>
        <end position="75"/>
    </location>
</feature>
<sequence length="337" mass="36454">MLGGSEIINLNVGGTRFSTSYTTLTWVPDSFFTALLSGRISSLKDDSGAFFVDRDPALFSIILNYLRTRDVDMRSVDMRALRNEAEFYGILPLVKRLALCEDLNYSSCGDVLFYGFLPPAPIPVCDPPNPSKGGNCTLPGTKNDEPSLITSGCTSSGPASTMGNSSRGLDMRPTPGSGIRVPETHSAGSSSSGSKSGHHSRSASGSTTITGSNNNGNWTSARNGHSRASSVDVRPVQHSRNSSFGARHSRNSSADLNKYFKTELSVLSQGNWIDPLRVTIIRAHQNWIAVAYAHFVCCYRLKDSSGWQLIFTSPRVDSMIDRLAINAKMTSGQQVKN</sequence>
<dbReference type="Proteomes" id="UP000198287">
    <property type="component" value="Unassembled WGS sequence"/>
</dbReference>
<dbReference type="OMA" id="LAHFVIC"/>
<feature type="compositionally biased region" description="Polar residues" evidence="5">
    <location>
        <begin position="148"/>
        <end position="167"/>
    </location>
</feature>
<feature type="compositionally biased region" description="Low complexity" evidence="5">
    <location>
        <begin position="202"/>
        <end position="220"/>
    </location>
</feature>
<dbReference type="OrthoDB" id="6077599at2759"/>
<name>A0A226EMX6_FOLCA</name>
<dbReference type="InterPro" id="IPR000210">
    <property type="entry name" value="BTB/POZ_dom"/>
</dbReference>
<protein>
    <submittedName>
        <fullName evidence="7">BTB/POZ domain-containing protein KCTD3</fullName>
    </submittedName>
</protein>
<dbReference type="Pfam" id="PF02214">
    <property type="entry name" value="BTB_2"/>
    <property type="match status" value="1"/>
</dbReference>
<dbReference type="STRING" id="158441.A0A226EMX6"/>
<organism evidence="7 8">
    <name type="scientific">Folsomia candida</name>
    <name type="common">Springtail</name>
    <dbReference type="NCBI Taxonomy" id="158441"/>
    <lineage>
        <taxon>Eukaryota</taxon>
        <taxon>Metazoa</taxon>
        <taxon>Ecdysozoa</taxon>
        <taxon>Arthropoda</taxon>
        <taxon>Hexapoda</taxon>
        <taxon>Collembola</taxon>
        <taxon>Entomobryomorpha</taxon>
        <taxon>Isotomoidea</taxon>
        <taxon>Isotomidae</taxon>
        <taxon>Proisotominae</taxon>
        <taxon>Folsomia</taxon>
    </lineage>
</organism>
<dbReference type="InterPro" id="IPR003131">
    <property type="entry name" value="T1-type_BTB"/>
</dbReference>
<dbReference type="PROSITE" id="PS50097">
    <property type="entry name" value="BTB"/>
    <property type="match status" value="1"/>
</dbReference>
<comment type="similarity">
    <text evidence="1">Belongs to the KCTD3 family.</text>
</comment>
<dbReference type="CDD" id="cd18363">
    <property type="entry name" value="BTB_POZ_KCTD3-like"/>
    <property type="match status" value="1"/>
</dbReference>
<dbReference type="SMART" id="SM00225">
    <property type="entry name" value="BTB"/>
    <property type="match status" value="1"/>
</dbReference>
<dbReference type="InterPro" id="IPR047876">
    <property type="entry name" value="SHKBP1/KCTD3"/>
</dbReference>
<keyword evidence="3" id="KW-0853">WD repeat</keyword>
<keyword evidence="8" id="KW-1185">Reference proteome</keyword>